<evidence type="ECO:0000313" key="2">
    <source>
        <dbReference type="Proteomes" id="UP000629619"/>
    </source>
</evidence>
<dbReference type="Pfam" id="PF00702">
    <property type="entry name" value="Hydrolase"/>
    <property type="match status" value="1"/>
</dbReference>
<dbReference type="EMBL" id="BOMW01000061">
    <property type="protein sequence ID" value="GIF08328.1"/>
    <property type="molecule type" value="Genomic_DNA"/>
</dbReference>
<dbReference type="GO" id="GO:0006281">
    <property type="term" value="P:DNA repair"/>
    <property type="evidence" value="ECO:0007669"/>
    <property type="project" value="TreeGrafter"/>
</dbReference>
<dbReference type="AlphaFoldDB" id="A0A919NCC3"/>
<dbReference type="GO" id="GO:0008967">
    <property type="term" value="F:phosphoglycolate phosphatase activity"/>
    <property type="evidence" value="ECO:0007669"/>
    <property type="project" value="TreeGrafter"/>
</dbReference>
<dbReference type="InterPro" id="IPR036412">
    <property type="entry name" value="HAD-like_sf"/>
</dbReference>
<protein>
    <submittedName>
        <fullName evidence="1">Phosphatase</fullName>
    </submittedName>
</protein>
<dbReference type="Gene3D" id="1.10.150.240">
    <property type="entry name" value="Putative phosphatase, domain 2"/>
    <property type="match status" value="1"/>
</dbReference>
<dbReference type="InterPro" id="IPR023198">
    <property type="entry name" value="PGP-like_dom2"/>
</dbReference>
<dbReference type="Gene3D" id="3.40.50.1000">
    <property type="entry name" value="HAD superfamily/HAD-like"/>
    <property type="match status" value="1"/>
</dbReference>
<dbReference type="PANTHER" id="PTHR43434">
    <property type="entry name" value="PHOSPHOGLYCOLATE PHOSPHATASE"/>
    <property type="match status" value="1"/>
</dbReference>
<gene>
    <name evidence="1" type="ORF">Asi03nite_58660</name>
</gene>
<dbReference type="PANTHER" id="PTHR43434:SF1">
    <property type="entry name" value="PHOSPHOGLYCOLATE PHOSPHATASE"/>
    <property type="match status" value="1"/>
</dbReference>
<reference evidence="1" key="1">
    <citation type="submission" date="2021-01" db="EMBL/GenBank/DDBJ databases">
        <title>Whole genome shotgun sequence of Actinoplanes siamensis NBRC 109076.</title>
        <authorList>
            <person name="Komaki H."/>
            <person name="Tamura T."/>
        </authorList>
    </citation>
    <scope>NUCLEOTIDE SEQUENCE</scope>
    <source>
        <strain evidence="1">NBRC 109076</strain>
    </source>
</reference>
<dbReference type="RefSeq" id="WP_203683687.1">
    <property type="nucleotide sequence ID" value="NZ_BOMW01000061.1"/>
</dbReference>
<proteinExistence type="predicted"/>
<dbReference type="GO" id="GO:0005829">
    <property type="term" value="C:cytosol"/>
    <property type="evidence" value="ECO:0007669"/>
    <property type="project" value="TreeGrafter"/>
</dbReference>
<dbReference type="Proteomes" id="UP000629619">
    <property type="component" value="Unassembled WGS sequence"/>
</dbReference>
<dbReference type="SUPFAM" id="SSF56784">
    <property type="entry name" value="HAD-like"/>
    <property type="match status" value="1"/>
</dbReference>
<comment type="caution">
    <text evidence="1">The sequence shown here is derived from an EMBL/GenBank/DDBJ whole genome shotgun (WGS) entry which is preliminary data.</text>
</comment>
<name>A0A919NCC3_9ACTN</name>
<keyword evidence="2" id="KW-1185">Reference proteome</keyword>
<evidence type="ECO:0000313" key="1">
    <source>
        <dbReference type="EMBL" id="GIF08328.1"/>
    </source>
</evidence>
<sequence>MIRHIVWDWNGTVLGDSPALIAATIDAFRECGLPAVTRTDYQRRHVQPIPLFYERLAGRELSAAEQARLAECFRGAYAVHRETVTLTLDAVTALGRWTAAGRRQSLLSMYPHAELVPLVTAAGIAHCFARIDGSVGTDVAYKAPHLARHLAALELDPGEVLLVGDSVDDARAAAGCGVRCLVYHAGEDALHSREHFADLGVPLVGSLGEAVEVALYLS</sequence>
<dbReference type="SFLD" id="SFLDS00003">
    <property type="entry name" value="Haloacid_Dehalogenase"/>
    <property type="match status" value="1"/>
</dbReference>
<dbReference type="InterPro" id="IPR023214">
    <property type="entry name" value="HAD_sf"/>
</dbReference>
<dbReference type="SFLD" id="SFLDG01129">
    <property type="entry name" value="C1.5:_HAD__Beta-PGM__Phosphata"/>
    <property type="match status" value="1"/>
</dbReference>
<organism evidence="1 2">
    <name type="scientific">Actinoplanes siamensis</name>
    <dbReference type="NCBI Taxonomy" id="1223317"/>
    <lineage>
        <taxon>Bacteria</taxon>
        <taxon>Bacillati</taxon>
        <taxon>Actinomycetota</taxon>
        <taxon>Actinomycetes</taxon>
        <taxon>Micromonosporales</taxon>
        <taxon>Micromonosporaceae</taxon>
        <taxon>Actinoplanes</taxon>
    </lineage>
</organism>
<accession>A0A919NCC3</accession>
<dbReference type="InterPro" id="IPR050155">
    <property type="entry name" value="HAD-like_hydrolase_sf"/>
</dbReference>